<keyword evidence="2 6" id="KW-0238">DNA-binding</keyword>
<dbReference type="Pfam" id="PF00356">
    <property type="entry name" value="LacI"/>
    <property type="match status" value="1"/>
</dbReference>
<dbReference type="InterPro" id="IPR000843">
    <property type="entry name" value="HTH_LacI"/>
</dbReference>
<evidence type="ECO:0000256" key="1">
    <source>
        <dbReference type="ARBA" id="ARBA00023015"/>
    </source>
</evidence>
<comment type="caution">
    <text evidence="6">The sequence shown here is derived from an EMBL/GenBank/DDBJ whole genome shotgun (WGS) entry which is preliminary data.</text>
</comment>
<accession>A0ABT2AR20</accession>
<dbReference type="PROSITE" id="PS00356">
    <property type="entry name" value="HTH_LACI_1"/>
    <property type="match status" value="1"/>
</dbReference>
<dbReference type="InterPro" id="IPR001387">
    <property type="entry name" value="Cro/C1-type_HTH"/>
</dbReference>
<dbReference type="InterPro" id="IPR028082">
    <property type="entry name" value="Peripla_BP_I"/>
</dbReference>
<evidence type="ECO:0000259" key="5">
    <source>
        <dbReference type="PROSITE" id="PS50943"/>
    </source>
</evidence>
<dbReference type="Gene3D" id="3.40.50.2300">
    <property type="match status" value="2"/>
</dbReference>
<evidence type="ECO:0000256" key="2">
    <source>
        <dbReference type="ARBA" id="ARBA00023125"/>
    </source>
</evidence>
<dbReference type="Proteomes" id="UP001206572">
    <property type="component" value="Unassembled WGS sequence"/>
</dbReference>
<evidence type="ECO:0000256" key="3">
    <source>
        <dbReference type="ARBA" id="ARBA00023163"/>
    </source>
</evidence>
<dbReference type="SUPFAM" id="SSF53822">
    <property type="entry name" value="Periplasmic binding protein-like I"/>
    <property type="match status" value="1"/>
</dbReference>
<dbReference type="PROSITE" id="PS50943">
    <property type="entry name" value="HTH_CROC1"/>
    <property type="match status" value="1"/>
</dbReference>
<sequence>MATIKDVARMAGVGTGTASRVVRGKGSVSPDKLERVRQAIDALGYRPSHTARSLLYGRSRMIGVYIPMLSGTFYTAILKIIDAELRGAGLHMMIGFGTGKGEARREAVDGVNLLLERGCDGVIVLTSPLQEEDLALFGERRRRLVALNYDVKSIPGQCFTVDHVLGGRLAARALLEHGHREIAVLAGPWAVQDNVERIEGFMCELEAAGIDTGAMWVSEADFSSSAGWSAAHELLASNTSFTALFCANDEMALGAISCFYEAGLRVPNDVSVIGYDDAPSAAYSAPPLTSVRIPWREMTASAVAELLNLCDGGRRPVVREFPVSLALRASLARPRERATARFKE</sequence>
<keyword evidence="3" id="KW-0804">Transcription</keyword>
<evidence type="ECO:0000313" key="6">
    <source>
        <dbReference type="EMBL" id="MCS0598143.1"/>
    </source>
</evidence>
<dbReference type="Gene3D" id="1.10.260.40">
    <property type="entry name" value="lambda repressor-like DNA-binding domains"/>
    <property type="match status" value="1"/>
</dbReference>
<dbReference type="SMART" id="SM00354">
    <property type="entry name" value="HTH_LACI"/>
    <property type="match status" value="1"/>
</dbReference>
<protein>
    <submittedName>
        <fullName evidence="6">LacI family DNA-binding transcriptional regulator</fullName>
    </submittedName>
</protein>
<gene>
    <name evidence="6" type="ORF">NX780_17475</name>
</gene>
<evidence type="ECO:0000259" key="4">
    <source>
        <dbReference type="PROSITE" id="PS50932"/>
    </source>
</evidence>
<reference evidence="6 7" key="1">
    <citation type="submission" date="2022-08" db="EMBL/GenBank/DDBJ databases">
        <title>Reclassification of Massilia species as members of the genera Telluria, Duganella, Pseudoduganella, Mokoshia gen. nov. and Zemynaea gen. nov. using orthogonal and non-orthogonal genome-based approaches.</title>
        <authorList>
            <person name="Bowman J.P."/>
        </authorList>
    </citation>
    <scope>NUCLEOTIDE SEQUENCE [LARGE SCALE GENOMIC DNA]</scope>
    <source>
        <strain evidence="6 7">JCM 31661</strain>
    </source>
</reference>
<dbReference type="SUPFAM" id="SSF47413">
    <property type="entry name" value="lambda repressor-like DNA-binding domains"/>
    <property type="match status" value="1"/>
</dbReference>
<keyword evidence="1" id="KW-0805">Transcription regulation</keyword>
<dbReference type="Pfam" id="PF13377">
    <property type="entry name" value="Peripla_BP_3"/>
    <property type="match status" value="1"/>
</dbReference>
<dbReference type="CDD" id="cd01392">
    <property type="entry name" value="HTH_LacI"/>
    <property type="match status" value="1"/>
</dbReference>
<dbReference type="EMBL" id="JANUHA010000013">
    <property type="protein sequence ID" value="MCS0598143.1"/>
    <property type="molecule type" value="Genomic_DNA"/>
</dbReference>
<name>A0ABT2AR20_9BURK</name>
<dbReference type="InterPro" id="IPR046335">
    <property type="entry name" value="LacI/GalR-like_sensor"/>
</dbReference>
<dbReference type="PROSITE" id="PS50932">
    <property type="entry name" value="HTH_LACI_2"/>
    <property type="match status" value="1"/>
</dbReference>
<keyword evidence="7" id="KW-1185">Reference proteome</keyword>
<evidence type="ECO:0000313" key="7">
    <source>
        <dbReference type="Proteomes" id="UP001206572"/>
    </source>
</evidence>
<organism evidence="6 7">
    <name type="scientific">Massilia agri</name>
    <dbReference type="NCBI Taxonomy" id="1886785"/>
    <lineage>
        <taxon>Bacteria</taxon>
        <taxon>Pseudomonadati</taxon>
        <taxon>Pseudomonadota</taxon>
        <taxon>Betaproteobacteria</taxon>
        <taxon>Burkholderiales</taxon>
        <taxon>Oxalobacteraceae</taxon>
        <taxon>Telluria group</taxon>
        <taxon>Massilia</taxon>
    </lineage>
</organism>
<dbReference type="PANTHER" id="PTHR30146:SF109">
    <property type="entry name" value="HTH-TYPE TRANSCRIPTIONAL REGULATOR GALS"/>
    <property type="match status" value="1"/>
</dbReference>
<dbReference type="RefSeq" id="WP_258829159.1">
    <property type="nucleotide sequence ID" value="NZ_JANUHA010000013.1"/>
</dbReference>
<dbReference type="PANTHER" id="PTHR30146">
    <property type="entry name" value="LACI-RELATED TRANSCRIPTIONAL REPRESSOR"/>
    <property type="match status" value="1"/>
</dbReference>
<feature type="domain" description="HTH cro/C1-type" evidence="5">
    <location>
        <begin position="3"/>
        <end position="46"/>
    </location>
</feature>
<dbReference type="InterPro" id="IPR010982">
    <property type="entry name" value="Lambda_DNA-bd_dom_sf"/>
</dbReference>
<proteinExistence type="predicted"/>
<dbReference type="GO" id="GO:0003677">
    <property type="term" value="F:DNA binding"/>
    <property type="evidence" value="ECO:0007669"/>
    <property type="project" value="UniProtKB-KW"/>
</dbReference>
<feature type="domain" description="HTH lacI-type" evidence="4">
    <location>
        <begin position="2"/>
        <end position="56"/>
    </location>
</feature>